<evidence type="ECO:0000313" key="3">
    <source>
        <dbReference type="Proteomes" id="UP000282930"/>
    </source>
</evidence>
<keyword evidence="2" id="KW-0378">Hydrolase</keyword>
<dbReference type="RefSeq" id="WP_127351320.1">
    <property type="nucleotide sequence ID" value="NZ_CP034791.1"/>
</dbReference>
<dbReference type="InterPro" id="IPR029058">
    <property type="entry name" value="AB_hydrolase_fold"/>
</dbReference>
<dbReference type="Pfam" id="PF00326">
    <property type="entry name" value="Peptidase_S9"/>
    <property type="match status" value="1"/>
</dbReference>
<organism evidence="2 3">
    <name type="scientific">Caldicellulosiruptor changbaiensis</name>
    <dbReference type="NCBI Taxonomy" id="1222016"/>
    <lineage>
        <taxon>Bacteria</taxon>
        <taxon>Bacillati</taxon>
        <taxon>Bacillota</taxon>
        <taxon>Bacillota incertae sedis</taxon>
        <taxon>Caldicellulosiruptorales</taxon>
        <taxon>Caldicellulosiruptoraceae</taxon>
        <taxon>Caldicellulosiruptor</taxon>
    </lineage>
</organism>
<dbReference type="Proteomes" id="UP000282930">
    <property type="component" value="Chromosome"/>
</dbReference>
<proteinExistence type="predicted"/>
<gene>
    <name evidence="2" type="ORF">ELD05_03135</name>
</gene>
<dbReference type="KEGG" id="ccha:ELD05_03135"/>
<accession>A0A3T0D437</accession>
<name>A0A3T0D437_9FIRM</name>
<dbReference type="PANTHER" id="PTHR43265:SF1">
    <property type="entry name" value="ESTERASE ESTD"/>
    <property type="match status" value="1"/>
</dbReference>
<dbReference type="GO" id="GO:0006508">
    <property type="term" value="P:proteolysis"/>
    <property type="evidence" value="ECO:0007669"/>
    <property type="project" value="InterPro"/>
</dbReference>
<dbReference type="Gene3D" id="3.40.50.1820">
    <property type="entry name" value="alpha/beta hydrolase"/>
    <property type="match status" value="1"/>
</dbReference>
<dbReference type="GO" id="GO:0052689">
    <property type="term" value="F:carboxylic ester hydrolase activity"/>
    <property type="evidence" value="ECO:0007669"/>
    <property type="project" value="TreeGrafter"/>
</dbReference>
<dbReference type="GO" id="GO:0008236">
    <property type="term" value="F:serine-type peptidase activity"/>
    <property type="evidence" value="ECO:0007669"/>
    <property type="project" value="InterPro"/>
</dbReference>
<dbReference type="PANTHER" id="PTHR43265">
    <property type="entry name" value="ESTERASE ESTD"/>
    <property type="match status" value="1"/>
</dbReference>
<dbReference type="AlphaFoldDB" id="A0A3T0D437"/>
<evidence type="ECO:0000313" key="2">
    <source>
        <dbReference type="EMBL" id="AZT89726.1"/>
    </source>
</evidence>
<protein>
    <submittedName>
        <fullName evidence="2">Alpha/beta hydrolase</fullName>
    </submittedName>
</protein>
<reference evidence="2 3" key="1">
    <citation type="submission" date="2018-12" db="EMBL/GenBank/DDBJ databases">
        <title>Genome sequence from the cellulolytic species, Caldicellulosiruptor changbaiensis.</title>
        <authorList>
            <person name="Blumer-Schuette S.E."/>
            <person name="Mendoza C."/>
        </authorList>
    </citation>
    <scope>NUCLEOTIDE SEQUENCE [LARGE SCALE GENOMIC DNA]</scope>
    <source>
        <strain evidence="2 3">CBS-Z</strain>
    </source>
</reference>
<dbReference type="SUPFAM" id="SSF53474">
    <property type="entry name" value="alpha/beta-Hydrolases"/>
    <property type="match status" value="1"/>
</dbReference>
<dbReference type="InterPro" id="IPR053145">
    <property type="entry name" value="AB_hydrolase_Est10"/>
</dbReference>
<feature type="domain" description="Peptidase S9 prolyl oligopeptidase catalytic" evidence="1">
    <location>
        <begin position="55"/>
        <end position="251"/>
    </location>
</feature>
<evidence type="ECO:0000259" key="1">
    <source>
        <dbReference type="Pfam" id="PF00326"/>
    </source>
</evidence>
<dbReference type="InterPro" id="IPR001375">
    <property type="entry name" value="Peptidase_S9_cat"/>
</dbReference>
<dbReference type="EMBL" id="CP034791">
    <property type="protein sequence ID" value="AZT89726.1"/>
    <property type="molecule type" value="Genomic_DNA"/>
</dbReference>
<sequence>MQKHVEIKNKIGQVLRGYLHVPNEYEGKIPAVAIFHGFTGNKMEPHFIFVKLSRLLENHGIASVRFDFAGSGESDGEFYDMTVTREIDDARCILDYLFSLDFVDKQKVSIVGLSLGGAISSYLAGEYREKLHKVVLWAPAGNMKEIAKNVVESNPLIKEKGYIDLGGLLLSEDFYYDLQKYDFFEAIKKYPNKVLILHGTNDTAVPVEVGRKYKEILGDRATLVEIEDADHTFNKYEWERVVLDKTVEFLKD</sequence>
<keyword evidence="3" id="KW-1185">Reference proteome</keyword>